<keyword evidence="1" id="KW-0813">Transport</keyword>
<dbReference type="InterPro" id="IPR003439">
    <property type="entry name" value="ABC_transporter-like_ATP-bd"/>
</dbReference>
<name>A0AAF0CU82_9ENTE</name>
<evidence type="ECO:0000313" key="5">
    <source>
        <dbReference type="EMBL" id="WEG73013.1"/>
    </source>
</evidence>
<evidence type="ECO:0000256" key="2">
    <source>
        <dbReference type="ARBA" id="ARBA00022741"/>
    </source>
</evidence>
<keyword evidence="2" id="KW-0547">Nucleotide-binding</keyword>
<dbReference type="Proteomes" id="UP001179647">
    <property type="component" value="Chromosome"/>
</dbReference>
<dbReference type="PANTHER" id="PTHR42794:SF2">
    <property type="entry name" value="ABC TRANSPORTER ATP-BINDING PROTEIN"/>
    <property type="match status" value="1"/>
</dbReference>
<protein>
    <submittedName>
        <fullName evidence="5">ABC transporter ATP-binding protein</fullName>
    </submittedName>
</protein>
<sequence>MIYNVKELNVSIDKKKILTDINLTVSKGQFVGIVGANGSGKSTLLKAMCKSLPYKEGTIYFNGKELQEWRVRDIAKENAVVSQVNDMQFDFTVLEMVLMGREPHKEWWQSETEDDARIAMGALKNVLLEGYADKKFSRLSGGEKQRVLLARALAQEADCLILDEPTNHLDVANQISFMNLVRRLPLTVIAVIHDLNLAANYCDYIYALKSGRLITSGKPDSVFTVDNIKTIFDVSVDVCQIREQLQIVYLLEEVDNITLQ</sequence>
<dbReference type="SMART" id="SM00382">
    <property type="entry name" value="AAA"/>
    <property type="match status" value="1"/>
</dbReference>
<dbReference type="PANTHER" id="PTHR42794">
    <property type="entry name" value="HEMIN IMPORT ATP-BINDING PROTEIN HMUV"/>
    <property type="match status" value="1"/>
</dbReference>
<keyword evidence="6" id="KW-1185">Reference proteome</keyword>
<evidence type="ECO:0000256" key="1">
    <source>
        <dbReference type="ARBA" id="ARBA00022448"/>
    </source>
</evidence>
<dbReference type="PROSITE" id="PS00211">
    <property type="entry name" value="ABC_TRANSPORTER_1"/>
    <property type="match status" value="1"/>
</dbReference>
<dbReference type="PROSITE" id="PS50893">
    <property type="entry name" value="ABC_TRANSPORTER_2"/>
    <property type="match status" value="1"/>
</dbReference>
<evidence type="ECO:0000256" key="3">
    <source>
        <dbReference type="ARBA" id="ARBA00022840"/>
    </source>
</evidence>
<keyword evidence="3 5" id="KW-0067">ATP-binding</keyword>
<reference evidence="5" key="1">
    <citation type="submission" date="2022-10" db="EMBL/GenBank/DDBJ databases">
        <title>Vagococcus sp. isolated from poultry meat.</title>
        <authorList>
            <person name="Johansson P."/>
            <person name="Bjorkroth J."/>
        </authorList>
    </citation>
    <scope>NUCLEOTIDE SEQUENCE</scope>
    <source>
        <strain evidence="5">STAA11</strain>
    </source>
</reference>
<evidence type="ECO:0000259" key="4">
    <source>
        <dbReference type="PROSITE" id="PS50893"/>
    </source>
</evidence>
<dbReference type="EMBL" id="CP110232">
    <property type="protein sequence ID" value="WEG73013.1"/>
    <property type="molecule type" value="Genomic_DNA"/>
</dbReference>
<dbReference type="RefSeq" id="WP_275468815.1">
    <property type="nucleotide sequence ID" value="NZ_CP110232.1"/>
</dbReference>
<organism evidence="5 6">
    <name type="scientific">Vagococcus intermedius</name>
    <dbReference type="NCBI Taxonomy" id="2991418"/>
    <lineage>
        <taxon>Bacteria</taxon>
        <taxon>Bacillati</taxon>
        <taxon>Bacillota</taxon>
        <taxon>Bacilli</taxon>
        <taxon>Lactobacillales</taxon>
        <taxon>Enterococcaceae</taxon>
        <taxon>Vagococcus</taxon>
    </lineage>
</organism>
<dbReference type="InterPro" id="IPR027417">
    <property type="entry name" value="P-loop_NTPase"/>
</dbReference>
<gene>
    <name evidence="5" type="ORF">OL234_08550</name>
</gene>
<dbReference type="FunFam" id="3.40.50.300:FF:000134">
    <property type="entry name" value="Iron-enterobactin ABC transporter ATP-binding protein"/>
    <property type="match status" value="1"/>
</dbReference>
<dbReference type="Gene3D" id="3.40.50.300">
    <property type="entry name" value="P-loop containing nucleotide triphosphate hydrolases"/>
    <property type="match status" value="1"/>
</dbReference>
<evidence type="ECO:0000313" key="6">
    <source>
        <dbReference type="Proteomes" id="UP001179647"/>
    </source>
</evidence>
<dbReference type="AlphaFoldDB" id="A0AAF0CU82"/>
<proteinExistence type="predicted"/>
<dbReference type="CDD" id="cd03214">
    <property type="entry name" value="ABC_Iron-Siderophores_B12_Hemin"/>
    <property type="match status" value="1"/>
</dbReference>
<dbReference type="GO" id="GO:0016887">
    <property type="term" value="F:ATP hydrolysis activity"/>
    <property type="evidence" value="ECO:0007669"/>
    <property type="project" value="InterPro"/>
</dbReference>
<feature type="domain" description="ABC transporter" evidence="4">
    <location>
        <begin position="3"/>
        <end position="235"/>
    </location>
</feature>
<dbReference type="SUPFAM" id="SSF52540">
    <property type="entry name" value="P-loop containing nucleoside triphosphate hydrolases"/>
    <property type="match status" value="1"/>
</dbReference>
<dbReference type="Pfam" id="PF00005">
    <property type="entry name" value="ABC_tran"/>
    <property type="match status" value="1"/>
</dbReference>
<dbReference type="GO" id="GO:0005524">
    <property type="term" value="F:ATP binding"/>
    <property type="evidence" value="ECO:0007669"/>
    <property type="project" value="UniProtKB-KW"/>
</dbReference>
<dbReference type="InterPro" id="IPR003593">
    <property type="entry name" value="AAA+_ATPase"/>
</dbReference>
<dbReference type="InterPro" id="IPR017871">
    <property type="entry name" value="ABC_transporter-like_CS"/>
</dbReference>
<accession>A0AAF0CU82</accession>
<dbReference type="KEGG" id="vie:OL234_08550"/>